<organism evidence="1">
    <name type="scientific">Rhizophora mucronata</name>
    <name type="common">Asiatic mangrove</name>
    <dbReference type="NCBI Taxonomy" id="61149"/>
    <lineage>
        <taxon>Eukaryota</taxon>
        <taxon>Viridiplantae</taxon>
        <taxon>Streptophyta</taxon>
        <taxon>Embryophyta</taxon>
        <taxon>Tracheophyta</taxon>
        <taxon>Spermatophyta</taxon>
        <taxon>Magnoliopsida</taxon>
        <taxon>eudicotyledons</taxon>
        <taxon>Gunneridae</taxon>
        <taxon>Pentapetalae</taxon>
        <taxon>rosids</taxon>
        <taxon>fabids</taxon>
        <taxon>Malpighiales</taxon>
        <taxon>Rhizophoraceae</taxon>
        <taxon>Rhizophora</taxon>
    </lineage>
</organism>
<sequence>MALTQKRNCAVIAWNCYFFRSWVKLGLKMSGHCLELMLIWSEMSRGGDHLGVVLLVGSLG</sequence>
<accession>A0A2P2L4B7</accession>
<reference evidence="1" key="1">
    <citation type="submission" date="2018-02" db="EMBL/GenBank/DDBJ databases">
        <title>Rhizophora mucronata_Transcriptome.</title>
        <authorList>
            <person name="Meera S.P."/>
            <person name="Sreeshan A."/>
            <person name="Augustine A."/>
        </authorList>
    </citation>
    <scope>NUCLEOTIDE SEQUENCE</scope>
    <source>
        <tissue evidence="1">Leaf</tissue>
    </source>
</reference>
<name>A0A2P2L4B7_RHIMU</name>
<proteinExistence type="predicted"/>
<dbReference type="AlphaFoldDB" id="A0A2P2L4B7"/>
<evidence type="ECO:0000313" key="1">
    <source>
        <dbReference type="EMBL" id="MBX12834.1"/>
    </source>
</evidence>
<dbReference type="EMBL" id="GGEC01032350">
    <property type="protein sequence ID" value="MBX12834.1"/>
    <property type="molecule type" value="Transcribed_RNA"/>
</dbReference>
<protein>
    <submittedName>
        <fullName evidence="1">Uncharacterized protein</fullName>
    </submittedName>
</protein>